<sequence length="141" mass="15582">MFASKSTRGFYDASIHTLMPDDVIEISAEHHAELLAGQAEGQVIDWGDDGCPMLVDSPAPSLAEIAAIERAWRDGQLAATDGIVTRHRDELEEGSPTTLTSTQYTGLQTYRRVLRNWPEAGEFPLVEHRPSAPEWLQALPQ</sequence>
<organism evidence="1 2">
    <name type="scientific">Pseudomonas fungipugnans</name>
    <dbReference type="NCBI Taxonomy" id="3024217"/>
    <lineage>
        <taxon>Bacteria</taxon>
        <taxon>Pseudomonadati</taxon>
        <taxon>Pseudomonadota</taxon>
        <taxon>Gammaproteobacteria</taxon>
        <taxon>Pseudomonadales</taxon>
        <taxon>Pseudomonadaceae</taxon>
        <taxon>Pseudomonas</taxon>
    </lineage>
</organism>
<accession>A0ABT6QT99</accession>
<protein>
    <submittedName>
        <fullName evidence="1">Phage tail assembly chaperone</fullName>
    </submittedName>
</protein>
<dbReference type="EMBL" id="JARBWL010000002">
    <property type="protein sequence ID" value="MDI2594140.1"/>
    <property type="molecule type" value="Genomic_DNA"/>
</dbReference>
<name>A0ABT6QT99_9PSED</name>
<proteinExistence type="predicted"/>
<evidence type="ECO:0000313" key="1">
    <source>
        <dbReference type="EMBL" id="MDI2594140.1"/>
    </source>
</evidence>
<keyword evidence="2" id="KW-1185">Reference proteome</keyword>
<reference evidence="1 2" key="1">
    <citation type="submission" date="2023-02" db="EMBL/GenBank/DDBJ databases">
        <title>Pseudomonas chrutzelriedensis sp. nov., a potently antifungal strain isolated from moss.</title>
        <authorList>
            <person name="Schnyder A."/>
            <person name="Kalawong R."/>
            <person name="Eberl L."/>
            <person name="Agnoli K."/>
        </authorList>
    </citation>
    <scope>NUCLEOTIDE SEQUENCE [LARGE SCALE GENOMIC DNA]</scope>
    <source>
        <strain evidence="1 2">681</strain>
    </source>
</reference>
<dbReference type="Proteomes" id="UP001159100">
    <property type="component" value="Unassembled WGS sequence"/>
</dbReference>
<gene>
    <name evidence="1" type="ORF">POF45_22300</name>
</gene>
<evidence type="ECO:0000313" key="2">
    <source>
        <dbReference type="Proteomes" id="UP001159100"/>
    </source>
</evidence>
<dbReference type="RefSeq" id="WP_282316784.1">
    <property type="nucleotide sequence ID" value="NZ_JARBWL010000002.1"/>
</dbReference>
<comment type="caution">
    <text evidence="1">The sequence shown here is derived from an EMBL/GenBank/DDBJ whole genome shotgun (WGS) entry which is preliminary data.</text>
</comment>